<evidence type="ECO:0000313" key="3">
    <source>
        <dbReference type="Proteomes" id="UP001292094"/>
    </source>
</evidence>
<feature type="compositionally biased region" description="Low complexity" evidence="1">
    <location>
        <begin position="760"/>
        <end position="769"/>
    </location>
</feature>
<feature type="compositionally biased region" description="Basic and acidic residues" evidence="1">
    <location>
        <begin position="168"/>
        <end position="178"/>
    </location>
</feature>
<dbReference type="EMBL" id="JAWZYT010007422">
    <property type="protein sequence ID" value="KAK4286679.1"/>
    <property type="molecule type" value="Genomic_DNA"/>
</dbReference>
<accession>A0AAE1NCK7</accession>
<keyword evidence="3" id="KW-1185">Reference proteome</keyword>
<reference evidence="2" key="1">
    <citation type="submission" date="2023-11" db="EMBL/GenBank/DDBJ databases">
        <title>Genome assemblies of two species of porcelain crab, Petrolisthes cinctipes and Petrolisthes manimaculis (Anomura: Porcellanidae).</title>
        <authorList>
            <person name="Angst P."/>
        </authorList>
    </citation>
    <scope>NUCLEOTIDE SEQUENCE</scope>
    <source>
        <strain evidence="2">PB745_02</strain>
        <tissue evidence="2">Gill</tissue>
    </source>
</reference>
<gene>
    <name evidence="2" type="ORF">Pmani_040230</name>
</gene>
<evidence type="ECO:0000313" key="2">
    <source>
        <dbReference type="EMBL" id="KAK4286679.1"/>
    </source>
</evidence>
<dbReference type="Proteomes" id="UP001292094">
    <property type="component" value="Unassembled WGS sequence"/>
</dbReference>
<name>A0AAE1NCK7_9EUCA</name>
<comment type="caution">
    <text evidence="2">The sequence shown here is derived from an EMBL/GenBank/DDBJ whole genome shotgun (WGS) entry which is preliminary data.</text>
</comment>
<feature type="region of interest" description="Disordered" evidence="1">
    <location>
        <begin position="109"/>
        <end position="212"/>
    </location>
</feature>
<proteinExistence type="predicted"/>
<protein>
    <submittedName>
        <fullName evidence="2">Uncharacterized protein</fullName>
    </submittedName>
</protein>
<feature type="region of interest" description="Disordered" evidence="1">
    <location>
        <begin position="375"/>
        <end position="398"/>
    </location>
</feature>
<feature type="region of interest" description="Disordered" evidence="1">
    <location>
        <begin position="235"/>
        <end position="263"/>
    </location>
</feature>
<sequence>PSIWTLSLAYGHYNDDDFYRYDLGSEELRVLEQEMQRLFLLGYRWSHTYTQCVLQKLLKSIKKDSDRSEFDISSCNGDLDQDLEGALRAIEGEELVDPRDLAIVRFTPSATDPHSDYADEVYFPPIKDPHAPPPQPTPDQDGDGRSEEDGGEGDGGEGNEVEEGDGEGEGREVARDDQENNSLSPMPSHPLSQPQPSSPDTAPPNDNEDDRAHNYISYYDDQGYQNDVYQNPYDYQHNPVFGKRSSFRPHPGPSSEHNNPNVNYQPFLNKLADFMNEYSREEEMRDNIARYGPQGPVVQTGRYIDQNSLLDEDGVFGEAPARPTYTEMGRQFYPQLGREHDMFGQDEDEVDNERAIYSNSPGDMRTNPVGYGSPQDPGDLHGYGEPQNNMPGRWRSSSRDLPDFGEQQQNIPETIRGYGEQSLPEGPPGWGQQREGLRGYGEDRTTADELRIFAEQQQQQNMPGGIRSYGEQRNMADNQRNFNEPQNYPGNFRNVPGNLRGFEEQRLLSENLRNMPGDPRNLAMDVSGYGDPRYNYREPQPQDPWPYPNDPQNYRSPPDDMWNIPSFVRHRENPRTAFLEDFQNYEEPRNVPDSLQMMDNGMYGQWNSQPSRYNGMDLTQYAPLMMVSDDDVNLPNTNRLAGYRSLFNPQLKQLDGGDEIDYQDYVDYQDYQDYGDDSQQATQKFVKKDEETLGSDYGDAMRGWNLERTERLDVKKPGPGPSMTARAPIPPTVLCKGRRSWWRRVKQGGSQVVVPFFTEQQQQQQQQQQQDDDDTAVP</sequence>
<feature type="region of interest" description="Disordered" evidence="1">
    <location>
        <begin position="756"/>
        <end position="778"/>
    </location>
</feature>
<organism evidence="2 3">
    <name type="scientific">Petrolisthes manimaculis</name>
    <dbReference type="NCBI Taxonomy" id="1843537"/>
    <lineage>
        <taxon>Eukaryota</taxon>
        <taxon>Metazoa</taxon>
        <taxon>Ecdysozoa</taxon>
        <taxon>Arthropoda</taxon>
        <taxon>Crustacea</taxon>
        <taxon>Multicrustacea</taxon>
        <taxon>Malacostraca</taxon>
        <taxon>Eumalacostraca</taxon>
        <taxon>Eucarida</taxon>
        <taxon>Decapoda</taxon>
        <taxon>Pleocyemata</taxon>
        <taxon>Anomura</taxon>
        <taxon>Galatheoidea</taxon>
        <taxon>Porcellanidae</taxon>
        <taxon>Petrolisthes</taxon>
    </lineage>
</organism>
<feature type="compositionally biased region" description="Low complexity" evidence="1">
    <location>
        <begin position="182"/>
        <end position="199"/>
    </location>
</feature>
<feature type="compositionally biased region" description="Acidic residues" evidence="1">
    <location>
        <begin position="149"/>
        <end position="167"/>
    </location>
</feature>
<dbReference type="AlphaFoldDB" id="A0AAE1NCK7"/>
<feature type="non-terminal residue" evidence="2">
    <location>
        <position position="778"/>
    </location>
</feature>
<feature type="non-terminal residue" evidence="2">
    <location>
        <position position="1"/>
    </location>
</feature>
<evidence type="ECO:0000256" key="1">
    <source>
        <dbReference type="SAM" id="MobiDB-lite"/>
    </source>
</evidence>